<dbReference type="PANTHER" id="PTHR30157:SF0">
    <property type="entry name" value="NADPH-DEPENDENT FERRIC-CHELATE REDUCTASE"/>
    <property type="match status" value="1"/>
</dbReference>
<dbReference type="InterPro" id="IPR039261">
    <property type="entry name" value="FNR_nucleotide-bd"/>
</dbReference>
<evidence type="ECO:0000313" key="3">
    <source>
        <dbReference type="EMBL" id="KKB12528.1"/>
    </source>
</evidence>
<sequence>MIADREFRLSGIALPADAETMLDEICEHFVEHAEVVRSGNTALLKSPIGIASIRADDGKLLLDLVGPSDEALQMARTVLAEHLFYFAGNDRLELNWFDSPMARPLPNLHHVTVVSAEDVTPHMRRVRFACADVTPFIGADMHVRLLVPPRGREPVWPAYREDGRINWPQGEDALLVRVYTIRAVDVERGELWIDFFQHPEPGIGTPGADFARDAEPGTRSALLGPGSGRLPAARSIFLGGDESALPAIARIAAEVPAGTRLKAVIEVLDAAEEQPLPTAGSLEVHWLHRKSYAPGATGVLAQEMKKAIALLDKDAFVWVACEKEDVRSIRTFLKDRNHDRKAMYVAWYWERNVAGGE</sequence>
<dbReference type="Gene3D" id="2.40.30.10">
    <property type="entry name" value="Translation factors"/>
    <property type="match status" value="1"/>
</dbReference>
<name>A0A0F5FUN5_9HYPH</name>
<dbReference type="STRING" id="443610.VE25_06225"/>
<dbReference type="EMBL" id="JZEX01000061">
    <property type="protein sequence ID" value="KKB12528.1"/>
    <property type="molecule type" value="Genomic_DNA"/>
</dbReference>
<evidence type="ECO:0000259" key="2">
    <source>
        <dbReference type="PROSITE" id="PS51384"/>
    </source>
</evidence>
<dbReference type="InterPro" id="IPR007037">
    <property type="entry name" value="SIP_rossman_dom"/>
</dbReference>
<evidence type="ECO:0000256" key="1">
    <source>
        <dbReference type="ARBA" id="ARBA00035644"/>
    </source>
</evidence>
<dbReference type="PANTHER" id="PTHR30157">
    <property type="entry name" value="FERRIC REDUCTASE, NADPH-DEPENDENT"/>
    <property type="match status" value="1"/>
</dbReference>
<comment type="similarity">
    <text evidence="1">Belongs to the SIP oxidoreductase family.</text>
</comment>
<dbReference type="InterPro" id="IPR017927">
    <property type="entry name" value="FAD-bd_FR_type"/>
</dbReference>
<dbReference type="InterPro" id="IPR039374">
    <property type="entry name" value="SIP_fam"/>
</dbReference>
<dbReference type="Pfam" id="PF04954">
    <property type="entry name" value="SIP"/>
    <property type="match status" value="1"/>
</dbReference>
<comment type="caution">
    <text evidence="3">The sequence shown here is derived from an EMBL/GenBank/DDBJ whole genome shotgun (WGS) entry which is preliminary data.</text>
</comment>
<gene>
    <name evidence="3" type="ORF">VE25_06225</name>
</gene>
<dbReference type="InterPro" id="IPR013113">
    <property type="entry name" value="SIP_FAD-bd"/>
</dbReference>
<dbReference type="OrthoDB" id="9814826at2"/>
<accession>A0A0F5FUN5</accession>
<protein>
    <submittedName>
        <fullName evidence="3">Side tail fiber protein</fullName>
    </submittedName>
</protein>
<dbReference type="Pfam" id="PF09981">
    <property type="entry name" value="DUF2218"/>
    <property type="match status" value="1"/>
</dbReference>
<dbReference type="Gene3D" id="3.40.50.80">
    <property type="entry name" value="Nucleotide-binding domain of ferredoxin-NADP reductase (FNR) module"/>
    <property type="match status" value="1"/>
</dbReference>
<dbReference type="PATRIC" id="fig|443610.3.peg.3798"/>
<organism evidence="3 4">
    <name type="scientific">Devosia geojensis</name>
    <dbReference type="NCBI Taxonomy" id="443610"/>
    <lineage>
        <taxon>Bacteria</taxon>
        <taxon>Pseudomonadati</taxon>
        <taxon>Pseudomonadota</taxon>
        <taxon>Alphaproteobacteria</taxon>
        <taxon>Hyphomicrobiales</taxon>
        <taxon>Devosiaceae</taxon>
        <taxon>Devosia</taxon>
    </lineage>
</organism>
<dbReference type="GO" id="GO:0016491">
    <property type="term" value="F:oxidoreductase activity"/>
    <property type="evidence" value="ECO:0007669"/>
    <property type="project" value="InterPro"/>
</dbReference>
<dbReference type="Gene3D" id="3.30.310.50">
    <property type="entry name" value="Alpha-D-phosphohexomutase, C-terminal domain"/>
    <property type="match status" value="1"/>
</dbReference>
<dbReference type="Pfam" id="PF08021">
    <property type="entry name" value="FAD_binding_9"/>
    <property type="match status" value="1"/>
</dbReference>
<feature type="domain" description="FAD-binding FR-type" evidence="2">
    <location>
        <begin position="106"/>
        <end position="232"/>
    </location>
</feature>
<dbReference type="PROSITE" id="PS51384">
    <property type="entry name" value="FAD_FR"/>
    <property type="match status" value="1"/>
</dbReference>
<dbReference type="AlphaFoldDB" id="A0A0F5FUN5"/>
<dbReference type="Proteomes" id="UP000033632">
    <property type="component" value="Unassembled WGS sequence"/>
</dbReference>
<evidence type="ECO:0000313" key="4">
    <source>
        <dbReference type="Proteomes" id="UP000033632"/>
    </source>
</evidence>
<dbReference type="SUPFAM" id="SSF63380">
    <property type="entry name" value="Riboflavin synthase domain-like"/>
    <property type="match status" value="1"/>
</dbReference>
<proteinExistence type="inferred from homology"/>
<dbReference type="InterPro" id="IPR014543">
    <property type="entry name" value="UCP028291"/>
</dbReference>
<dbReference type="InterPro" id="IPR017938">
    <property type="entry name" value="Riboflavin_synthase-like_b-brl"/>
</dbReference>
<dbReference type="RefSeq" id="WP_046107738.1">
    <property type="nucleotide sequence ID" value="NZ_JZEX01000061.1"/>
</dbReference>
<keyword evidence="4" id="KW-1185">Reference proteome</keyword>
<dbReference type="CDD" id="cd06193">
    <property type="entry name" value="siderophore_interacting"/>
    <property type="match status" value="1"/>
</dbReference>
<reference evidence="3 4" key="1">
    <citation type="submission" date="2015-03" db="EMBL/GenBank/DDBJ databases">
        <authorList>
            <person name="Hassan Y.I."/>
            <person name="Lepp D."/>
            <person name="Li X.-Z."/>
            <person name="Zhou T."/>
        </authorList>
    </citation>
    <scope>NUCLEOTIDE SEQUENCE [LARGE SCALE GENOMIC DNA]</scope>
    <source>
        <strain evidence="3 4">BD-c194</strain>
    </source>
</reference>